<keyword evidence="9" id="KW-0812">Transmembrane</keyword>
<keyword evidence="4" id="KW-0808">Transferase</keyword>
<dbReference type="GO" id="GO:0046983">
    <property type="term" value="F:protein dimerization activity"/>
    <property type="evidence" value="ECO:0007669"/>
    <property type="project" value="InterPro"/>
</dbReference>
<keyword evidence="5" id="KW-0547">Nucleotide-binding</keyword>
<dbReference type="InterPro" id="IPR025828">
    <property type="entry name" value="Put_sensor_dom"/>
</dbReference>
<dbReference type="Gene3D" id="1.20.5.1930">
    <property type="match status" value="1"/>
</dbReference>
<feature type="transmembrane region" description="Helical" evidence="9">
    <location>
        <begin position="170"/>
        <end position="188"/>
    </location>
</feature>
<dbReference type="SUPFAM" id="SSF55874">
    <property type="entry name" value="ATPase domain of HSP90 chaperone/DNA topoisomerase II/histidine kinase"/>
    <property type="match status" value="1"/>
</dbReference>
<evidence type="ECO:0000256" key="8">
    <source>
        <dbReference type="ARBA" id="ARBA00023012"/>
    </source>
</evidence>
<protein>
    <recommendedName>
        <fullName evidence="2">histidine kinase</fullName>
        <ecNumber evidence="2">2.7.13.3</ecNumber>
    </recommendedName>
</protein>
<feature type="transmembrane region" description="Helical" evidence="9">
    <location>
        <begin position="21"/>
        <end position="41"/>
    </location>
</feature>
<sequence length="424" mass="45086">MTIPIHQPLPRTGLLARLGRESAFLLASFPLAIVAFVVAVTGVALGAGLLIIFVGLFVVAGTLFVAQGLGDLERRRFAAVGRPLPPTQPFRREKRGLARVLARLRHGQSWLDLLHAFLRFPVSTFTFVLLVTWWSVALGGLTYVVWEQFLPVDNTSLADLLGYPGRTADVVLSTAVGLVFLLLLPFVVRAAFALEHGLAYATLGATHAARLREQVDALSSSRSAAVDAEADTLGRIERDLHDGPQQRLLRTSMDLQAAQRRLAENDTPAARELVDQAVLQVQESVAELRALSRGIAPPVLADRGLEAALSAAAAQSPIPVRLRVDLDGERLLRPRENAAYFLVVEALTNAAKHSGAGEIDVEVTRSGDVVTVTVADDGDGGAHLGKGHGLSGLADRLAGLDGTLEVRSPDGGGTVVTGRIPVGR</sequence>
<dbReference type="CDD" id="cd16917">
    <property type="entry name" value="HATPase_UhpB-NarQ-NarX-like"/>
    <property type="match status" value="1"/>
</dbReference>
<keyword evidence="6 13" id="KW-0418">Kinase</keyword>
<keyword evidence="14" id="KW-1185">Reference proteome</keyword>
<dbReference type="Pfam" id="PF02518">
    <property type="entry name" value="HATPase_c"/>
    <property type="match status" value="1"/>
</dbReference>
<dbReference type="PANTHER" id="PTHR24421">
    <property type="entry name" value="NITRATE/NITRITE SENSOR PROTEIN NARX-RELATED"/>
    <property type="match status" value="1"/>
</dbReference>
<feature type="transmembrane region" description="Helical" evidence="9">
    <location>
        <begin position="47"/>
        <end position="66"/>
    </location>
</feature>
<evidence type="ECO:0000259" key="11">
    <source>
        <dbReference type="Pfam" id="PF07730"/>
    </source>
</evidence>
<proteinExistence type="predicted"/>
<evidence type="ECO:0000256" key="2">
    <source>
        <dbReference type="ARBA" id="ARBA00012438"/>
    </source>
</evidence>
<organism evidence="13 14">
    <name type="scientific">Georgenia subflava</name>
    <dbReference type="NCBI Taxonomy" id="1622177"/>
    <lineage>
        <taxon>Bacteria</taxon>
        <taxon>Bacillati</taxon>
        <taxon>Actinomycetota</taxon>
        <taxon>Actinomycetes</taxon>
        <taxon>Micrococcales</taxon>
        <taxon>Bogoriellaceae</taxon>
        <taxon>Georgenia</taxon>
    </lineage>
</organism>
<dbReference type="Proteomes" id="UP000437709">
    <property type="component" value="Unassembled WGS sequence"/>
</dbReference>
<dbReference type="PANTHER" id="PTHR24421:SF10">
    <property type="entry name" value="NITRATE_NITRITE SENSOR PROTEIN NARQ"/>
    <property type="match status" value="1"/>
</dbReference>
<feature type="domain" description="Putative sensor" evidence="12">
    <location>
        <begin position="24"/>
        <end position="201"/>
    </location>
</feature>
<feature type="transmembrane region" description="Helical" evidence="9">
    <location>
        <begin position="125"/>
        <end position="146"/>
    </location>
</feature>
<feature type="domain" description="Signal transduction histidine kinase subgroup 3 dimerisation and phosphoacceptor" evidence="11">
    <location>
        <begin position="235"/>
        <end position="299"/>
    </location>
</feature>
<dbReference type="Pfam" id="PF07730">
    <property type="entry name" value="HisKA_3"/>
    <property type="match status" value="1"/>
</dbReference>
<evidence type="ECO:0000313" key="14">
    <source>
        <dbReference type="Proteomes" id="UP000437709"/>
    </source>
</evidence>
<accession>A0A6N7EGI4</accession>
<evidence type="ECO:0000256" key="6">
    <source>
        <dbReference type="ARBA" id="ARBA00022777"/>
    </source>
</evidence>
<evidence type="ECO:0000256" key="1">
    <source>
        <dbReference type="ARBA" id="ARBA00000085"/>
    </source>
</evidence>
<evidence type="ECO:0000259" key="12">
    <source>
        <dbReference type="Pfam" id="PF13796"/>
    </source>
</evidence>
<keyword evidence="3" id="KW-0597">Phosphoprotein</keyword>
<comment type="caution">
    <text evidence="13">The sequence shown here is derived from an EMBL/GenBank/DDBJ whole genome shotgun (WGS) entry which is preliminary data.</text>
</comment>
<keyword evidence="7" id="KW-0067">ATP-binding</keyword>
<keyword evidence="9" id="KW-1133">Transmembrane helix</keyword>
<dbReference type="Pfam" id="PF13796">
    <property type="entry name" value="Sensor"/>
    <property type="match status" value="1"/>
</dbReference>
<evidence type="ECO:0000256" key="9">
    <source>
        <dbReference type="SAM" id="Phobius"/>
    </source>
</evidence>
<feature type="domain" description="Histidine kinase/HSP90-like ATPase" evidence="10">
    <location>
        <begin position="338"/>
        <end position="422"/>
    </location>
</feature>
<evidence type="ECO:0000259" key="10">
    <source>
        <dbReference type="Pfam" id="PF02518"/>
    </source>
</evidence>
<dbReference type="InterPro" id="IPR003594">
    <property type="entry name" value="HATPase_dom"/>
</dbReference>
<evidence type="ECO:0000256" key="3">
    <source>
        <dbReference type="ARBA" id="ARBA00022553"/>
    </source>
</evidence>
<reference evidence="13 14" key="1">
    <citation type="submission" date="2019-10" db="EMBL/GenBank/DDBJ databases">
        <title>Georgenia wutianyii sp. nov. and Georgenia yuyongxinii sp. nov. isolated from plateau pika (Ochotona curzoniae) in the Qinghai-Tibet plateau of China.</title>
        <authorList>
            <person name="Tian Z."/>
        </authorList>
    </citation>
    <scope>NUCLEOTIDE SEQUENCE [LARGE SCALE GENOMIC DNA]</scope>
    <source>
        <strain evidence="13 14">JCM 19765</strain>
    </source>
</reference>
<dbReference type="EMBL" id="WHPC01000009">
    <property type="protein sequence ID" value="MPV36283.1"/>
    <property type="molecule type" value="Genomic_DNA"/>
</dbReference>
<evidence type="ECO:0000256" key="5">
    <source>
        <dbReference type="ARBA" id="ARBA00022741"/>
    </source>
</evidence>
<dbReference type="OrthoDB" id="5242012at2"/>
<dbReference type="InterPro" id="IPR011712">
    <property type="entry name" value="Sig_transdc_His_kin_sub3_dim/P"/>
</dbReference>
<dbReference type="InterPro" id="IPR036890">
    <property type="entry name" value="HATPase_C_sf"/>
</dbReference>
<dbReference type="InterPro" id="IPR050482">
    <property type="entry name" value="Sensor_HK_TwoCompSys"/>
</dbReference>
<dbReference type="GO" id="GO:0016020">
    <property type="term" value="C:membrane"/>
    <property type="evidence" value="ECO:0007669"/>
    <property type="project" value="InterPro"/>
</dbReference>
<dbReference type="GO" id="GO:0005524">
    <property type="term" value="F:ATP binding"/>
    <property type="evidence" value="ECO:0007669"/>
    <property type="project" value="UniProtKB-KW"/>
</dbReference>
<keyword evidence="9" id="KW-0472">Membrane</keyword>
<dbReference type="Gene3D" id="3.30.565.10">
    <property type="entry name" value="Histidine kinase-like ATPase, C-terminal domain"/>
    <property type="match status" value="1"/>
</dbReference>
<keyword evidence="8" id="KW-0902">Two-component regulatory system</keyword>
<gene>
    <name evidence="13" type="ORF">GB881_04330</name>
</gene>
<evidence type="ECO:0000313" key="13">
    <source>
        <dbReference type="EMBL" id="MPV36283.1"/>
    </source>
</evidence>
<dbReference type="GO" id="GO:0000155">
    <property type="term" value="F:phosphorelay sensor kinase activity"/>
    <property type="evidence" value="ECO:0007669"/>
    <property type="project" value="InterPro"/>
</dbReference>
<name>A0A6N7EGI4_9MICO</name>
<comment type="catalytic activity">
    <reaction evidence="1">
        <text>ATP + protein L-histidine = ADP + protein N-phospho-L-histidine.</text>
        <dbReference type="EC" id="2.7.13.3"/>
    </reaction>
</comment>
<dbReference type="EC" id="2.7.13.3" evidence="2"/>
<dbReference type="AlphaFoldDB" id="A0A6N7EGI4"/>
<evidence type="ECO:0000256" key="7">
    <source>
        <dbReference type="ARBA" id="ARBA00022840"/>
    </source>
</evidence>
<evidence type="ECO:0000256" key="4">
    <source>
        <dbReference type="ARBA" id="ARBA00022679"/>
    </source>
</evidence>